<feature type="region of interest" description="Disordered" evidence="1">
    <location>
        <begin position="907"/>
        <end position="927"/>
    </location>
</feature>
<dbReference type="AlphaFoldDB" id="A0AAW6XZ47"/>
<dbReference type="Proteomes" id="UP001230629">
    <property type="component" value="Unassembled WGS sequence"/>
</dbReference>
<gene>
    <name evidence="2" type="ORF">QP229_10325</name>
</gene>
<sequence>MAGLEKYTRRVADQLSDLSRRVGDLEVASVLPYATLPAESPIQVKNQAGETVALIGGQSDGTAGVKVLEGPTPPVPTKPTVEGEATLSVRWDGAFEHEAQCPNDFRAVEIWIIGSPEDLPPDSTKIDTNSEVPPAGGVAPDLFVGTINTRAGGAKTVELAPGTYNVALRCRAKSGKASALSPVVVAKVAGTATRKALDEAKGRIDAAFDHATKVGKDFEAEKARVDGELAKALGATDEVKKSVVAVTSQADNAKRLAEEAKTKADSVGGKVAEAQQTAEDANGKAEVASSIASMVQMKLSGVKDGLHDVKSAADEAKKAASEADSKATAAAKLAGSASEAASRAQTAADGKSKITRSTTTPSGAGHAGDVWWQYTDSSLVGKIIGQWVHDGTAWVKTDVGAEIVADLTVDKLKAGTGSFDRAVISKLISDNAFVDQLAASRIIVKGTNLLPDGDLAKADLAGTGWDKNVGLQDEYVAGGMHVALIFPPEHFGSSSTVANETRILFEPGRKYVLDFWVQASTSGAHGSIGFMPVSGGDFLHFSSPSISDPWTGLFPPQTWKELPTSWEHRRYEITPHGLVKPTFARLVAQCHGGNLMIAKLRVALDQETVIEDGSITTSKLAAHAVDVEKLNVTEGMAARIGEFLKIKFEQIQSSIMNAWMHLTGAGRIVLGGERTGSDANPTFSGARTELNAAGLQVYGPNQEEPITQISGQGEQRIALTSTDANGNVITGFGVSGDGNAVARELAVQRLIVGGEEYKPRAGSEIAVTLPNYTHTAGYQKTAVARIPLTLHVGDYQLLWSTTLRAHGGHQPYDAVGTYFDIIDVSGGKVTCEGEPVSWQTTFNKQQYTNHAISCLLHVDADKDEGEGVKFAIRPGVHSYKKSEFVAMASVLTVSESKPRLLPEVEYFAPKPKPGGGGGGPAPKPGPRAIKKTIGPAWTTGGVVSGDGRYVEVGFRIPEIKGHT</sequence>
<dbReference type="EMBL" id="JASOIH010000022">
    <property type="protein sequence ID" value="MDK6900341.1"/>
    <property type="molecule type" value="Genomic_DNA"/>
</dbReference>
<accession>A0AAW6XZ47</accession>
<evidence type="ECO:0000313" key="2">
    <source>
        <dbReference type="EMBL" id="MDK6900341.1"/>
    </source>
</evidence>
<feature type="non-terminal residue" evidence="2">
    <location>
        <position position="963"/>
    </location>
</feature>
<feature type="compositionally biased region" description="Low complexity" evidence="1">
    <location>
        <begin position="338"/>
        <end position="348"/>
    </location>
</feature>
<comment type="caution">
    <text evidence="2">The sequence shown here is derived from an EMBL/GenBank/DDBJ whole genome shotgun (WGS) entry which is preliminary data.</text>
</comment>
<feature type="region of interest" description="Disordered" evidence="1">
    <location>
        <begin position="338"/>
        <end position="367"/>
    </location>
</feature>
<organism evidence="2 3">
    <name type="scientific">Streptococcus agalactiae</name>
    <dbReference type="NCBI Taxonomy" id="1311"/>
    <lineage>
        <taxon>Bacteria</taxon>
        <taxon>Bacillati</taxon>
        <taxon>Bacillota</taxon>
        <taxon>Bacilli</taxon>
        <taxon>Lactobacillales</taxon>
        <taxon>Streptococcaceae</taxon>
        <taxon>Streptococcus</taxon>
    </lineage>
</organism>
<feature type="region of interest" description="Disordered" evidence="1">
    <location>
        <begin position="259"/>
        <end position="284"/>
    </location>
</feature>
<reference evidence="2" key="1">
    <citation type="submission" date="2023-05" db="EMBL/GenBank/DDBJ databases">
        <title>Cataloging the Phylogenetic Diversity of Human Bladder Bacteria.</title>
        <authorList>
            <person name="Du J."/>
        </authorList>
    </citation>
    <scope>NUCLEOTIDE SEQUENCE</scope>
    <source>
        <strain evidence="2">UMB8703</strain>
    </source>
</reference>
<proteinExistence type="predicted"/>
<name>A0AAW6XZ47_STRAG</name>
<evidence type="ECO:0000256" key="1">
    <source>
        <dbReference type="SAM" id="MobiDB-lite"/>
    </source>
</evidence>
<protein>
    <submittedName>
        <fullName evidence="2">Uncharacterized protein</fullName>
    </submittedName>
</protein>
<evidence type="ECO:0000313" key="3">
    <source>
        <dbReference type="Proteomes" id="UP001230629"/>
    </source>
</evidence>